<keyword evidence="2 3" id="KW-0663">Pyridoxal phosphate</keyword>
<proteinExistence type="inferred from homology"/>
<comment type="caution">
    <text evidence="4">The sequence shown here is derived from an EMBL/GenBank/DDBJ whole genome shotgun (WGS) entry which is preliminary data.</text>
</comment>
<gene>
    <name evidence="4" type="ORF">ENG14_01170</name>
</gene>
<comment type="similarity">
    <text evidence="1 3">Belongs to the class-III pyridoxal-phosphate-dependent aminotransferase family.</text>
</comment>
<reference evidence="4" key="1">
    <citation type="journal article" date="2020" name="mSystems">
        <title>Genome- and Community-Level Interaction Insights into Carbon Utilization and Element Cycling Functions of Hydrothermarchaeota in Hydrothermal Sediment.</title>
        <authorList>
            <person name="Zhou Z."/>
            <person name="Liu Y."/>
            <person name="Xu W."/>
            <person name="Pan J."/>
            <person name="Luo Z.H."/>
            <person name="Li M."/>
        </authorList>
    </citation>
    <scope>NUCLEOTIDE SEQUENCE [LARGE SCALE GENOMIC DNA]</scope>
    <source>
        <strain evidence="4">HyVt-19</strain>
    </source>
</reference>
<dbReference type="GO" id="GO:0030170">
    <property type="term" value="F:pyridoxal phosphate binding"/>
    <property type="evidence" value="ECO:0007669"/>
    <property type="project" value="InterPro"/>
</dbReference>
<dbReference type="GO" id="GO:0008483">
    <property type="term" value="F:transaminase activity"/>
    <property type="evidence" value="ECO:0007669"/>
    <property type="project" value="UniProtKB-KW"/>
</dbReference>
<dbReference type="GO" id="GO:0005829">
    <property type="term" value="C:cytosol"/>
    <property type="evidence" value="ECO:0007669"/>
    <property type="project" value="TreeGrafter"/>
</dbReference>
<dbReference type="EMBL" id="DQZW01000057">
    <property type="protein sequence ID" value="HDL89498.1"/>
    <property type="molecule type" value="Genomic_DNA"/>
</dbReference>
<dbReference type="PIRSF" id="PIRSF000521">
    <property type="entry name" value="Transaminase_4ab_Lys_Orn"/>
    <property type="match status" value="1"/>
</dbReference>
<dbReference type="SUPFAM" id="SSF53383">
    <property type="entry name" value="PLP-dependent transferases"/>
    <property type="match status" value="1"/>
</dbReference>
<dbReference type="Pfam" id="PF00202">
    <property type="entry name" value="Aminotran_3"/>
    <property type="match status" value="1"/>
</dbReference>
<organism evidence="4">
    <name type="scientific">Thermodesulforhabdus norvegica</name>
    <dbReference type="NCBI Taxonomy" id="39841"/>
    <lineage>
        <taxon>Bacteria</taxon>
        <taxon>Pseudomonadati</taxon>
        <taxon>Thermodesulfobacteriota</taxon>
        <taxon>Syntrophobacteria</taxon>
        <taxon>Syntrophobacterales</taxon>
        <taxon>Thermodesulforhabdaceae</taxon>
        <taxon>Thermodesulforhabdus</taxon>
    </lineage>
</organism>
<dbReference type="Gene3D" id="3.40.640.10">
    <property type="entry name" value="Type I PLP-dependent aspartate aminotransferase-like (Major domain)"/>
    <property type="match status" value="1"/>
</dbReference>
<dbReference type="AlphaFoldDB" id="A0A7C1AVB9"/>
<keyword evidence="4" id="KW-0032">Aminotransferase</keyword>
<evidence type="ECO:0000313" key="4">
    <source>
        <dbReference type="EMBL" id="HDL89498.1"/>
    </source>
</evidence>
<dbReference type="InterPro" id="IPR015424">
    <property type="entry name" value="PyrdxlP-dep_Trfase"/>
</dbReference>
<dbReference type="PANTHER" id="PTHR43094:SF1">
    <property type="entry name" value="AMINOTRANSFERASE CLASS-III"/>
    <property type="match status" value="1"/>
</dbReference>
<protein>
    <submittedName>
        <fullName evidence="4">Aminotransferase class III-fold pyridoxal phosphate-dependent enzyme</fullName>
    </submittedName>
</protein>
<evidence type="ECO:0000256" key="3">
    <source>
        <dbReference type="RuleBase" id="RU003560"/>
    </source>
</evidence>
<name>A0A7C1AVB9_9BACT</name>
<evidence type="ECO:0000256" key="1">
    <source>
        <dbReference type="ARBA" id="ARBA00008954"/>
    </source>
</evidence>
<keyword evidence="4" id="KW-0808">Transferase</keyword>
<dbReference type="Gene3D" id="3.90.1150.10">
    <property type="entry name" value="Aspartate Aminotransferase, domain 1"/>
    <property type="match status" value="1"/>
</dbReference>
<sequence length="459" mass="51308">MSEIETRIKEMAAHTFGTWNWQKNWQAPLLIKDAEGVYFYDSNGKRYLDFSSQLMCSNLGHKNKAIIKAIQKQAEKLPYIAPGFTTEVALEAVEALQSFLPKGLDRFFFSTSGTEANEGALVMTRQSKAPAFKVISRYHSYHGATSAGMAFTGDFRRWPVEKVRYTVDGVCFAPDCYCYRCPFGQTYPDCKVQCARYLDYMIKEEGNVAAVIVEPIVGTNGRLVPPPAYFPILRKICDENHALLIPDEVMTGWYRTGTPFAMQNWDVLPDIMTTAKGCTSAYTPLGITATNKDVADFFEDEFFCHGHTYAFHALSLSAVKPAVEEYHKLINSGLPQKVSKYLKERLFDLAEKHACVGDVRGIGHFWGLEIVKNRETREAFDVKADKLSGKALMTAKISGDAMKNGLYVVPWYDTLTIAPPLIITEEQVDEALSILDKALEIGDQEADKTGVSVSTSSEF</sequence>
<dbReference type="InterPro" id="IPR015422">
    <property type="entry name" value="PyrdxlP-dep_Trfase_small"/>
</dbReference>
<accession>A0A7C1AVB9</accession>
<dbReference type="InterPro" id="IPR015421">
    <property type="entry name" value="PyrdxlP-dep_Trfase_major"/>
</dbReference>
<dbReference type="CDD" id="cd00610">
    <property type="entry name" value="OAT_like"/>
    <property type="match status" value="1"/>
</dbReference>
<dbReference type="Proteomes" id="UP000886355">
    <property type="component" value="Unassembled WGS sequence"/>
</dbReference>
<dbReference type="PANTHER" id="PTHR43094">
    <property type="entry name" value="AMINOTRANSFERASE"/>
    <property type="match status" value="1"/>
</dbReference>
<dbReference type="InterPro" id="IPR005814">
    <property type="entry name" value="Aminotrans_3"/>
</dbReference>
<evidence type="ECO:0000256" key="2">
    <source>
        <dbReference type="ARBA" id="ARBA00022898"/>
    </source>
</evidence>